<accession>A0A8J6B7B3</accession>
<evidence type="ECO:0000313" key="3">
    <source>
        <dbReference type="Proteomes" id="UP000717585"/>
    </source>
</evidence>
<dbReference type="AlphaFoldDB" id="A0A8J6B7B3"/>
<comment type="caution">
    <text evidence="2">The sequence shown here is derived from an EMBL/GenBank/DDBJ whole genome shotgun (WGS) entry which is preliminary data.</text>
</comment>
<feature type="compositionally biased region" description="Polar residues" evidence="1">
    <location>
        <begin position="273"/>
        <end position="284"/>
    </location>
</feature>
<gene>
    <name evidence="2" type="ORF">J8273_6259</name>
</gene>
<feature type="region of interest" description="Disordered" evidence="1">
    <location>
        <begin position="44"/>
        <end position="63"/>
    </location>
</feature>
<organism evidence="2 3">
    <name type="scientific">Carpediemonas membranifera</name>
    <dbReference type="NCBI Taxonomy" id="201153"/>
    <lineage>
        <taxon>Eukaryota</taxon>
        <taxon>Metamonada</taxon>
        <taxon>Carpediemonas-like organisms</taxon>
        <taxon>Carpediemonas</taxon>
    </lineage>
</organism>
<reference evidence="2" key="1">
    <citation type="submission" date="2021-05" db="EMBL/GenBank/DDBJ databases">
        <title>A free-living protist that lacks canonical eukaryotic 1 DNA replication and segregation systems.</title>
        <authorList>
            <person name="Salas-Leiva D.E."/>
            <person name="Tromer E.C."/>
            <person name="Curtis B.A."/>
            <person name="Jerlstrom-Hultqvist J."/>
            <person name="Kolisko M."/>
            <person name="Yi Z."/>
            <person name="Salas-Leiva J.S."/>
            <person name="Gallot-Lavallee L."/>
            <person name="Kops G.J.P.L."/>
            <person name="Archibald J.M."/>
            <person name="Simpson A.G.B."/>
            <person name="Roger A.J."/>
        </authorList>
    </citation>
    <scope>NUCLEOTIDE SEQUENCE</scope>
    <source>
        <strain evidence="2">BICM</strain>
    </source>
</reference>
<proteinExistence type="predicted"/>
<sequence length="430" mass="49332">MLQYPNDEPKYSQQRAPQKTRGPRTLRSLQLSDLEPIDVLEPEDTLDAHSSSQSIPKRHADTGVYDRAVKWKAQKDKEREKKREEYMSAETAECSFAPTIGATPKTVIVKSADVVNRLFNGSQERRRQAYERIEAETEAEFESSHPFNPTLITDNSTVAPRYAQTQDTRSPMPSDLECTFEPGLVSKQMRGDTLDLYLAEPVHERLSRIRPKSAVIDSELSVTRSKSRPRSAAADRAFDAFITRQRQATQRQTAKIKALDRRLHQYSFEPETNVHSQAITPKSSQAERAKGNLERRHQRMERAQRTPVENTAPRINARSRRMRAKTAEELCYGDQERAQLARERARVVQERKQLDGVTFKPILQSQRPAGDHVSIIERTQCDVRRRERRLKKARAAELEKELENCSFRPKTIECPQFISRIASGTRGPGR</sequence>
<dbReference type="EMBL" id="JAHDYR010000053">
    <property type="protein sequence ID" value="KAG9391497.1"/>
    <property type="molecule type" value="Genomic_DNA"/>
</dbReference>
<protein>
    <submittedName>
        <fullName evidence="2">Uncharacterized protein</fullName>
    </submittedName>
</protein>
<evidence type="ECO:0000256" key="1">
    <source>
        <dbReference type="SAM" id="MobiDB-lite"/>
    </source>
</evidence>
<dbReference type="PANTHER" id="PTHR37028:SF4">
    <property type="entry name" value="ALMS MOTIF DOMAIN-CONTAINING PROTEIN"/>
    <property type="match status" value="1"/>
</dbReference>
<feature type="region of interest" description="Disordered" evidence="1">
    <location>
        <begin position="1"/>
        <end position="38"/>
    </location>
</feature>
<feature type="region of interest" description="Disordered" evidence="1">
    <location>
        <begin position="137"/>
        <end position="157"/>
    </location>
</feature>
<keyword evidence="3" id="KW-1185">Reference proteome</keyword>
<name>A0A8J6B7B3_9EUKA</name>
<evidence type="ECO:0000313" key="2">
    <source>
        <dbReference type="EMBL" id="KAG9391497.1"/>
    </source>
</evidence>
<feature type="region of interest" description="Disordered" evidence="1">
    <location>
        <begin position="272"/>
        <end position="292"/>
    </location>
</feature>
<feature type="compositionally biased region" description="Polar residues" evidence="1">
    <location>
        <begin position="145"/>
        <end position="157"/>
    </location>
</feature>
<dbReference type="Proteomes" id="UP000717585">
    <property type="component" value="Unassembled WGS sequence"/>
</dbReference>
<dbReference type="PANTHER" id="PTHR37028">
    <property type="entry name" value="UNNAMED PRODUCT-RELATED"/>
    <property type="match status" value="1"/>
</dbReference>